<reference evidence="1" key="1">
    <citation type="journal article" date="2021" name="Proc. Natl. Acad. Sci. U.S.A.">
        <title>A Catalog of Tens of Thousands of Viruses from Human Metagenomes Reveals Hidden Associations with Chronic Diseases.</title>
        <authorList>
            <person name="Tisza M.J."/>
            <person name="Buck C.B."/>
        </authorList>
    </citation>
    <scope>NUCLEOTIDE SEQUENCE</scope>
    <source>
        <strain evidence="1">CtfeV1</strain>
    </source>
</reference>
<protein>
    <submittedName>
        <fullName evidence="1">Uncharacterized protein</fullName>
    </submittedName>
</protein>
<accession>A0A8S5MR06</accession>
<evidence type="ECO:0000313" key="1">
    <source>
        <dbReference type="EMBL" id="DAD84789.1"/>
    </source>
</evidence>
<proteinExistence type="predicted"/>
<sequence>MWSIAGTTMRTRMAVYRMRMRITMLRTRMRMSARVWKSN</sequence>
<dbReference type="EMBL" id="BK014966">
    <property type="protein sequence ID" value="DAD84789.1"/>
    <property type="molecule type" value="Genomic_DNA"/>
</dbReference>
<organism evidence="1">
    <name type="scientific">Siphoviridae sp. ctfeV1</name>
    <dbReference type="NCBI Taxonomy" id="2826417"/>
    <lineage>
        <taxon>Viruses</taxon>
        <taxon>Duplodnaviria</taxon>
        <taxon>Heunggongvirae</taxon>
        <taxon>Uroviricota</taxon>
        <taxon>Caudoviricetes</taxon>
    </lineage>
</organism>
<name>A0A8S5MR06_9CAUD</name>